<keyword evidence="3" id="KW-1185">Reference proteome</keyword>
<dbReference type="InterPro" id="IPR031259">
    <property type="entry name" value="ILBP"/>
</dbReference>
<sequence length="185" mass="20727">MVQIAGKYKLERNENFIELLIKQGTPEQHAKFANEDKPVLTIEVNGDKIKITTSESKVNSGVVEYQLGKSIQETMGSDHLLNSTAKLDGNTLTIESTAAEGGAKALTRVYTFTDTGLEVGSCEMRLRNAFCPNSIPQCYMHIGHVDFYFEVDLFHWVGHYCVINPLTSRNPYFKILNETTLLCDT</sequence>
<accession>A0A653BDP5</accession>
<dbReference type="PANTHER" id="PTHR11955">
    <property type="entry name" value="FATTY ACID BINDING PROTEIN"/>
    <property type="match status" value="1"/>
</dbReference>
<dbReference type="AlphaFoldDB" id="A0A653BDP5"/>
<dbReference type="GO" id="GO:0008289">
    <property type="term" value="F:lipid binding"/>
    <property type="evidence" value="ECO:0007669"/>
    <property type="project" value="InterPro"/>
</dbReference>
<dbReference type="SUPFAM" id="SSF50814">
    <property type="entry name" value="Lipocalins"/>
    <property type="match status" value="1"/>
</dbReference>
<dbReference type="OrthoDB" id="412780at2759"/>
<gene>
    <name evidence="2" type="ORF">CALMAC_LOCUS160</name>
</gene>
<dbReference type="Gene3D" id="2.40.128.20">
    <property type="match status" value="1"/>
</dbReference>
<protein>
    <submittedName>
        <fullName evidence="2">Uncharacterized protein</fullName>
    </submittedName>
</protein>
<comment type="similarity">
    <text evidence="1">Belongs to the calycin superfamily. Fatty-acid binding protein (FABP) family.</text>
</comment>
<dbReference type="EMBL" id="CAACVG010000188">
    <property type="protein sequence ID" value="VEN33696.1"/>
    <property type="molecule type" value="Genomic_DNA"/>
</dbReference>
<dbReference type="Proteomes" id="UP000410492">
    <property type="component" value="Unassembled WGS sequence"/>
</dbReference>
<evidence type="ECO:0000313" key="3">
    <source>
        <dbReference type="Proteomes" id="UP000410492"/>
    </source>
</evidence>
<organism evidence="2 3">
    <name type="scientific">Callosobruchus maculatus</name>
    <name type="common">Southern cowpea weevil</name>
    <name type="synonym">Pulse bruchid</name>
    <dbReference type="NCBI Taxonomy" id="64391"/>
    <lineage>
        <taxon>Eukaryota</taxon>
        <taxon>Metazoa</taxon>
        <taxon>Ecdysozoa</taxon>
        <taxon>Arthropoda</taxon>
        <taxon>Hexapoda</taxon>
        <taxon>Insecta</taxon>
        <taxon>Pterygota</taxon>
        <taxon>Neoptera</taxon>
        <taxon>Endopterygota</taxon>
        <taxon>Coleoptera</taxon>
        <taxon>Polyphaga</taxon>
        <taxon>Cucujiformia</taxon>
        <taxon>Chrysomeloidea</taxon>
        <taxon>Chrysomelidae</taxon>
        <taxon>Bruchinae</taxon>
        <taxon>Bruchini</taxon>
        <taxon>Callosobruchus</taxon>
    </lineage>
</organism>
<reference evidence="2 3" key="1">
    <citation type="submission" date="2019-01" db="EMBL/GenBank/DDBJ databases">
        <authorList>
            <person name="Sayadi A."/>
        </authorList>
    </citation>
    <scope>NUCLEOTIDE SEQUENCE [LARGE SCALE GENOMIC DNA]</scope>
</reference>
<dbReference type="InterPro" id="IPR012674">
    <property type="entry name" value="Calycin"/>
</dbReference>
<name>A0A653BDP5_CALMS</name>
<evidence type="ECO:0000256" key="1">
    <source>
        <dbReference type="ARBA" id="ARBA00008390"/>
    </source>
</evidence>
<evidence type="ECO:0000313" key="2">
    <source>
        <dbReference type="EMBL" id="VEN33696.1"/>
    </source>
</evidence>
<proteinExistence type="inferred from homology"/>